<dbReference type="GO" id="GO:0098632">
    <property type="term" value="F:cell-cell adhesion mediator activity"/>
    <property type="evidence" value="ECO:0007669"/>
    <property type="project" value="TreeGrafter"/>
</dbReference>
<dbReference type="InterPro" id="IPR003598">
    <property type="entry name" value="Ig_sub2"/>
</dbReference>
<accession>A0AAD9Q7A5</accession>
<evidence type="ECO:0000256" key="1">
    <source>
        <dbReference type="ARBA" id="ARBA00023157"/>
    </source>
</evidence>
<dbReference type="InterPro" id="IPR013098">
    <property type="entry name" value="Ig_I-set"/>
</dbReference>
<reference evidence="5" key="1">
    <citation type="journal article" date="2023" name="G3 (Bethesda)">
        <title>Whole genome assembly and annotation of the endangered Caribbean coral Acropora cervicornis.</title>
        <authorList>
            <person name="Selwyn J.D."/>
            <person name="Vollmer S.V."/>
        </authorList>
    </citation>
    <scope>NUCLEOTIDE SEQUENCE</scope>
    <source>
        <strain evidence="5">K2</strain>
    </source>
</reference>
<dbReference type="GO" id="GO:0007156">
    <property type="term" value="P:homophilic cell adhesion via plasma membrane adhesion molecules"/>
    <property type="evidence" value="ECO:0007669"/>
    <property type="project" value="TreeGrafter"/>
</dbReference>
<evidence type="ECO:0000313" key="5">
    <source>
        <dbReference type="EMBL" id="KAK2556020.1"/>
    </source>
</evidence>
<evidence type="ECO:0000256" key="2">
    <source>
        <dbReference type="ARBA" id="ARBA00023319"/>
    </source>
</evidence>
<dbReference type="Pfam" id="PF13927">
    <property type="entry name" value="Ig_3"/>
    <property type="match status" value="4"/>
</dbReference>
<keyword evidence="3" id="KW-1133">Transmembrane helix</keyword>
<protein>
    <submittedName>
        <fullName evidence="5">Hemicentin-2</fullName>
    </submittedName>
</protein>
<feature type="domain" description="Ig-like" evidence="4">
    <location>
        <begin position="59"/>
        <end position="134"/>
    </location>
</feature>
<feature type="domain" description="Ig-like" evidence="4">
    <location>
        <begin position="167"/>
        <end position="229"/>
    </location>
</feature>
<keyword evidence="1" id="KW-1015">Disulfide bond</keyword>
<dbReference type="Pfam" id="PF07679">
    <property type="entry name" value="I-set"/>
    <property type="match status" value="1"/>
</dbReference>
<dbReference type="SMART" id="SM00408">
    <property type="entry name" value="IGc2"/>
    <property type="match status" value="6"/>
</dbReference>
<dbReference type="PANTHER" id="PTHR10075:SF14">
    <property type="entry name" value="CELL ADHESION MOLECULE DSCAM2-RELATED"/>
    <property type="match status" value="1"/>
</dbReference>
<organism evidence="5 6">
    <name type="scientific">Acropora cervicornis</name>
    <name type="common">Staghorn coral</name>
    <dbReference type="NCBI Taxonomy" id="6130"/>
    <lineage>
        <taxon>Eukaryota</taxon>
        <taxon>Metazoa</taxon>
        <taxon>Cnidaria</taxon>
        <taxon>Anthozoa</taxon>
        <taxon>Hexacorallia</taxon>
        <taxon>Scleractinia</taxon>
        <taxon>Astrocoeniina</taxon>
        <taxon>Acroporidae</taxon>
        <taxon>Acropora</taxon>
    </lineage>
</organism>
<dbReference type="SUPFAM" id="SSF48726">
    <property type="entry name" value="Immunoglobulin"/>
    <property type="match status" value="6"/>
</dbReference>
<dbReference type="AlphaFoldDB" id="A0AAD9Q7A5"/>
<feature type="domain" description="Ig-like" evidence="4">
    <location>
        <begin position="328"/>
        <end position="403"/>
    </location>
</feature>
<feature type="domain" description="Ig-like" evidence="4">
    <location>
        <begin position="412"/>
        <end position="498"/>
    </location>
</feature>
<dbReference type="InterPro" id="IPR013783">
    <property type="entry name" value="Ig-like_fold"/>
</dbReference>
<dbReference type="Gene3D" id="2.60.40.10">
    <property type="entry name" value="Immunoglobulins"/>
    <property type="match status" value="6"/>
</dbReference>
<comment type="caution">
    <text evidence="5">The sequence shown here is derived from an EMBL/GenBank/DDBJ whole genome shotgun (WGS) entry which is preliminary data.</text>
</comment>
<feature type="domain" description="Ig-like" evidence="4">
    <location>
        <begin position="503"/>
        <end position="591"/>
    </location>
</feature>
<dbReference type="CDD" id="cd00096">
    <property type="entry name" value="Ig"/>
    <property type="match status" value="1"/>
</dbReference>
<reference evidence="5" key="2">
    <citation type="journal article" date="2023" name="Science">
        <title>Genomic signatures of disease resistance in endangered staghorn corals.</title>
        <authorList>
            <person name="Vollmer S.V."/>
            <person name="Selwyn J.D."/>
            <person name="Despard B.A."/>
            <person name="Roesel C.L."/>
        </authorList>
    </citation>
    <scope>NUCLEOTIDE SEQUENCE</scope>
    <source>
        <strain evidence="5">K2</strain>
    </source>
</reference>
<dbReference type="GO" id="GO:0030424">
    <property type="term" value="C:axon"/>
    <property type="evidence" value="ECO:0007669"/>
    <property type="project" value="TreeGrafter"/>
</dbReference>
<evidence type="ECO:0000256" key="3">
    <source>
        <dbReference type="SAM" id="Phobius"/>
    </source>
</evidence>
<evidence type="ECO:0000313" key="6">
    <source>
        <dbReference type="Proteomes" id="UP001249851"/>
    </source>
</evidence>
<dbReference type="GO" id="GO:0005886">
    <property type="term" value="C:plasma membrane"/>
    <property type="evidence" value="ECO:0007669"/>
    <property type="project" value="TreeGrafter"/>
</dbReference>
<dbReference type="SMART" id="SM00409">
    <property type="entry name" value="IG"/>
    <property type="match status" value="6"/>
</dbReference>
<dbReference type="InterPro" id="IPR036179">
    <property type="entry name" value="Ig-like_dom_sf"/>
</dbReference>
<dbReference type="PANTHER" id="PTHR10075">
    <property type="entry name" value="BASIGIN RELATED"/>
    <property type="match status" value="1"/>
</dbReference>
<dbReference type="Proteomes" id="UP001249851">
    <property type="component" value="Unassembled WGS sequence"/>
</dbReference>
<evidence type="ECO:0000259" key="4">
    <source>
        <dbReference type="PROSITE" id="PS50835"/>
    </source>
</evidence>
<dbReference type="InterPro" id="IPR003599">
    <property type="entry name" value="Ig_sub"/>
</dbReference>
<keyword evidence="6" id="KW-1185">Reference proteome</keyword>
<dbReference type="FunFam" id="2.60.40.10:FF:000032">
    <property type="entry name" value="palladin isoform X1"/>
    <property type="match status" value="1"/>
</dbReference>
<keyword evidence="2" id="KW-0393">Immunoglobulin domain</keyword>
<sequence>MLESDTERINAKGLCGSLLNWKSSQDLIQIVQPVTTKLSQLKNKITPLLEEYDDLLGGPENRTVLEKKHHVCDLASTETVTCLNEGLSGIGQNIAWYNGSTGVKIKSGGRIELNGLSLKINNVQLDDAGTYECRGVFSTRFYTIYVNTKFIRKTPEQRFISEEPGIIHCSALGNPAPQFKWSRQDGRGLQDERFIQLANGSLKVKPILREDNGSFICTIKQSRGSDSISEKSQPIIVSVIVLPKVSLSGPWRPVIEGDNVTLTCNIIDGVPKPDLIRWLREKISSDEKSTNMVLRSIKKEQEGNYTCETSNAGGSTKDSIEVIVDVPPKLNPDLKDESVSVHLHSLLKITCTESGDPEPNVTWTRNGTYFVNNNTLTINNVSLKDAGQYICTAVNRAGKIRATVWIYVTAFPVVDVYPRNQTVLEGRPTVMNCTGKGIPRPVLSWTFNDGELPPDAAIRNLSDQSILQLSKTSKSMEGWYTCKAKNKAGDALSNSTLHVLEEPTVTTSSKPLSSLLEGKRLTLACHANEVTKEIRWTKDGVPVNTRANIYPTRNNSTLVIEKLLTSDNCKYSCKVANKAGSASSFVHITVTDKTTVQWYFIVGPLLAVAVLAFVVLYLWKRRIAGTYTSSNILCILNAISQ</sequence>
<feature type="transmembrane region" description="Helical" evidence="3">
    <location>
        <begin position="598"/>
        <end position="619"/>
    </location>
</feature>
<keyword evidence="3" id="KW-0472">Membrane</keyword>
<dbReference type="PROSITE" id="PS50835">
    <property type="entry name" value="IG_LIKE"/>
    <property type="match status" value="6"/>
</dbReference>
<dbReference type="GO" id="GO:0007411">
    <property type="term" value="P:axon guidance"/>
    <property type="evidence" value="ECO:0007669"/>
    <property type="project" value="TreeGrafter"/>
</dbReference>
<keyword evidence="3" id="KW-0812">Transmembrane</keyword>
<dbReference type="InterPro" id="IPR007110">
    <property type="entry name" value="Ig-like_dom"/>
</dbReference>
<dbReference type="EMBL" id="JARQWQ010000058">
    <property type="protein sequence ID" value="KAK2556020.1"/>
    <property type="molecule type" value="Genomic_DNA"/>
</dbReference>
<name>A0AAD9Q7A5_ACRCE</name>
<feature type="domain" description="Ig-like" evidence="4">
    <location>
        <begin position="243"/>
        <end position="323"/>
    </location>
</feature>
<proteinExistence type="predicted"/>
<dbReference type="GO" id="GO:0070593">
    <property type="term" value="P:dendrite self-avoidance"/>
    <property type="evidence" value="ECO:0007669"/>
    <property type="project" value="TreeGrafter"/>
</dbReference>
<gene>
    <name evidence="5" type="ORF">P5673_022014</name>
</gene>